<gene>
    <name evidence="2" type="ORF">I9W82_002770</name>
</gene>
<protein>
    <submittedName>
        <fullName evidence="2">IAH1</fullName>
    </submittedName>
</protein>
<dbReference type="InterPro" id="IPR013830">
    <property type="entry name" value="SGNH_hydro"/>
</dbReference>
<dbReference type="CDD" id="cd01838">
    <property type="entry name" value="Isoamyl_acetate_hydrolase_like"/>
    <property type="match status" value="1"/>
</dbReference>
<comment type="caution">
    <text evidence="2">The sequence shown here is derived from an EMBL/GenBank/DDBJ whole genome shotgun (WGS) entry which is preliminary data.</text>
</comment>
<dbReference type="RefSeq" id="XP_067550005.1">
    <property type="nucleotide sequence ID" value="XM_067691662.1"/>
</dbReference>
<organism evidence="2 3">
    <name type="scientific">Candida metapsilosis</name>
    <dbReference type="NCBI Taxonomy" id="273372"/>
    <lineage>
        <taxon>Eukaryota</taxon>
        <taxon>Fungi</taxon>
        <taxon>Dikarya</taxon>
        <taxon>Ascomycota</taxon>
        <taxon>Saccharomycotina</taxon>
        <taxon>Pichiomycetes</taxon>
        <taxon>Debaryomycetaceae</taxon>
        <taxon>Candida/Lodderomyces clade</taxon>
        <taxon>Candida</taxon>
    </lineage>
</organism>
<reference evidence="2 3" key="1">
    <citation type="submission" date="2020-12" db="EMBL/GenBank/DDBJ databases">
        <title>Effect of drift, selection, and recombination on the evolution of hybrid genomes in Candida yeast pathogens.</title>
        <authorList>
            <person name="Mixao V."/>
            <person name="Ksiezopolska E."/>
            <person name="Saus E."/>
            <person name="Boekhout T."/>
            <person name="Gacser A."/>
            <person name="Gabaldon T."/>
        </authorList>
    </citation>
    <scope>NUCLEOTIDE SEQUENCE [LARGE SCALE GENOMIC DNA]</scope>
    <source>
        <strain evidence="2 3">BP57</strain>
    </source>
</reference>
<sequence length="264" mass="30550">MNVDKFILFGDSITQYSNEVVDGFALQPELQNAYVRRLDILNRGFSGYNSEHARLILPKVLESELNESKDNIKLMTIFFGTNDGFIDNNPIQPVELSRYKENIAYLVGLALENNIKPIVIGPSLHDYKLGAENFEELKDYEAATCERYWHYSEGAKSVCQKLNVPFIDLWDEFRKDSGWTREQLFGFRKDSPDSEVNSLSDYLNDGIHFTPKAYKILHKAIVKCIEENYPEYLPQNLPYNLAYWGDIDPTDLNSIFKEQKSLHL</sequence>
<dbReference type="EMBL" id="JAEOAQ010000002">
    <property type="protein sequence ID" value="KAG5420889.1"/>
    <property type="molecule type" value="Genomic_DNA"/>
</dbReference>
<evidence type="ECO:0000259" key="1">
    <source>
        <dbReference type="Pfam" id="PF13472"/>
    </source>
</evidence>
<name>A0A8H8DCK6_9ASCO</name>
<dbReference type="InterPro" id="IPR036514">
    <property type="entry name" value="SGNH_hydro_sf"/>
</dbReference>
<dbReference type="Gene3D" id="3.40.50.1110">
    <property type="entry name" value="SGNH hydrolase"/>
    <property type="match status" value="1"/>
</dbReference>
<evidence type="ECO:0000313" key="2">
    <source>
        <dbReference type="EMBL" id="KAG5420889.1"/>
    </source>
</evidence>
<dbReference type="AlphaFoldDB" id="A0A8H8DCK6"/>
<feature type="domain" description="SGNH hydrolase-type esterase" evidence="1">
    <location>
        <begin position="8"/>
        <end position="216"/>
    </location>
</feature>
<evidence type="ECO:0000313" key="3">
    <source>
        <dbReference type="Proteomes" id="UP000669133"/>
    </source>
</evidence>
<dbReference type="PANTHER" id="PTHR14209">
    <property type="entry name" value="ISOAMYL ACETATE-HYDROLYZING ESTERASE 1"/>
    <property type="match status" value="1"/>
</dbReference>
<dbReference type="InterPro" id="IPR045136">
    <property type="entry name" value="Iah1-like"/>
</dbReference>
<dbReference type="Pfam" id="PF13472">
    <property type="entry name" value="Lipase_GDSL_2"/>
    <property type="match status" value="1"/>
</dbReference>
<dbReference type="PANTHER" id="PTHR14209:SF19">
    <property type="entry name" value="ISOAMYL ACETATE-HYDROLYZING ESTERASE 1 HOMOLOG"/>
    <property type="match status" value="1"/>
</dbReference>
<dbReference type="SUPFAM" id="SSF52266">
    <property type="entry name" value="SGNH hydrolase"/>
    <property type="match status" value="1"/>
</dbReference>
<dbReference type="Proteomes" id="UP000669133">
    <property type="component" value="Unassembled WGS sequence"/>
</dbReference>
<keyword evidence="3" id="KW-1185">Reference proteome</keyword>
<accession>A0A8H8DCK6</accession>
<dbReference type="GeneID" id="93651399"/>
<dbReference type="OrthoDB" id="671439at2759"/>
<proteinExistence type="predicted"/>